<comment type="caution">
    <text evidence="2">The sequence shown here is derived from an EMBL/GenBank/DDBJ whole genome shotgun (WGS) entry which is preliminary data.</text>
</comment>
<gene>
    <name evidence="2" type="ORF">K8N75_12430</name>
</gene>
<keyword evidence="1" id="KW-0472">Membrane</keyword>
<feature type="transmembrane region" description="Helical" evidence="1">
    <location>
        <begin position="50"/>
        <end position="69"/>
    </location>
</feature>
<dbReference type="EMBL" id="JAIOUQ010000016">
    <property type="protein sequence ID" value="MBZ2166842.1"/>
    <property type="molecule type" value="Genomic_DNA"/>
</dbReference>
<organism evidence="2 3">
    <name type="scientific">Methanobacterium spitsbergense</name>
    <dbReference type="NCBI Taxonomy" id="2874285"/>
    <lineage>
        <taxon>Archaea</taxon>
        <taxon>Methanobacteriati</taxon>
        <taxon>Methanobacteriota</taxon>
        <taxon>Methanomada group</taxon>
        <taxon>Methanobacteria</taxon>
        <taxon>Methanobacteriales</taxon>
        <taxon>Methanobacteriaceae</taxon>
        <taxon>Methanobacterium</taxon>
    </lineage>
</organism>
<reference evidence="3" key="1">
    <citation type="journal article" date="2022" name="Microbiol. Resour. Announc.">
        <title>Draft Genome Sequence of a Methanogenic Archaeon from West Spitsbergen Permafrost.</title>
        <authorList>
            <person name="Trubitsyn V."/>
            <person name="Rivkina E."/>
            <person name="Shcherbakova V."/>
        </authorList>
    </citation>
    <scope>NUCLEOTIDE SEQUENCE [LARGE SCALE GENOMIC DNA]</scope>
    <source>
        <strain evidence="3">VT</strain>
    </source>
</reference>
<keyword evidence="1" id="KW-1133">Transmembrane helix</keyword>
<proteinExistence type="predicted"/>
<protein>
    <submittedName>
        <fullName evidence="2">Uncharacterized protein</fullName>
    </submittedName>
</protein>
<dbReference type="AlphaFoldDB" id="A0A8T5US13"/>
<evidence type="ECO:0000313" key="3">
    <source>
        <dbReference type="Proteomes" id="UP000825933"/>
    </source>
</evidence>
<keyword evidence="1" id="KW-0812">Transmembrane</keyword>
<keyword evidence="3" id="KW-1185">Reference proteome</keyword>
<sequence>MNQKIKSLFLILTLFGLFVSIHGTYAVYPIEVKVDSGGYYTATSWFKPHIVRNIAGGTFAWTVCGTVWFSKASGKWPGYYWESGGYTPAIWDLPLRTYASPYIAHAQIHMTAAQLNYNNTTLYNNTINAESKMEYSQDIIIENNTIIKNEFTQY</sequence>
<dbReference type="RefSeq" id="WP_223792387.1">
    <property type="nucleotide sequence ID" value="NZ_JAIOUQ010000016.1"/>
</dbReference>
<evidence type="ECO:0000256" key="1">
    <source>
        <dbReference type="SAM" id="Phobius"/>
    </source>
</evidence>
<dbReference type="Proteomes" id="UP000825933">
    <property type="component" value="Unassembled WGS sequence"/>
</dbReference>
<name>A0A8T5US13_9EURY</name>
<accession>A0A8T5US13</accession>
<evidence type="ECO:0000313" key="2">
    <source>
        <dbReference type="EMBL" id="MBZ2166842.1"/>
    </source>
</evidence>